<dbReference type="PROSITE" id="PS50011">
    <property type="entry name" value="PROTEIN_KINASE_DOM"/>
    <property type="match status" value="1"/>
</dbReference>
<dbReference type="PANTHER" id="PTHR44167">
    <property type="entry name" value="OVARIAN-SPECIFIC SERINE/THREONINE-PROTEIN KINASE LOK-RELATED"/>
    <property type="match status" value="1"/>
</dbReference>
<evidence type="ECO:0000313" key="3">
    <source>
        <dbReference type="Proteomes" id="UP000703269"/>
    </source>
</evidence>
<protein>
    <submittedName>
        <fullName evidence="2">Kinase-like domain-containing protein</fullName>
    </submittedName>
</protein>
<dbReference type="SMART" id="SM00220">
    <property type="entry name" value="S_TKc"/>
    <property type="match status" value="1"/>
</dbReference>
<keyword evidence="2" id="KW-0808">Transferase</keyword>
<feature type="domain" description="Protein kinase" evidence="1">
    <location>
        <begin position="104"/>
        <end position="381"/>
    </location>
</feature>
<dbReference type="GO" id="GO:0004674">
    <property type="term" value="F:protein serine/threonine kinase activity"/>
    <property type="evidence" value="ECO:0007669"/>
    <property type="project" value="TreeGrafter"/>
</dbReference>
<dbReference type="Proteomes" id="UP000703269">
    <property type="component" value="Unassembled WGS sequence"/>
</dbReference>
<dbReference type="OrthoDB" id="2985259at2759"/>
<organism evidence="2 3">
    <name type="scientific">Phanerochaete sordida</name>
    <dbReference type="NCBI Taxonomy" id="48140"/>
    <lineage>
        <taxon>Eukaryota</taxon>
        <taxon>Fungi</taxon>
        <taxon>Dikarya</taxon>
        <taxon>Basidiomycota</taxon>
        <taxon>Agaricomycotina</taxon>
        <taxon>Agaricomycetes</taxon>
        <taxon>Polyporales</taxon>
        <taxon>Phanerochaetaceae</taxon>
        <taxon>Phanerochaete</taxon>
    </lineage>
</organism>
<dbReference type="Pfam" id="PF00069">
    <property type="entry name" value="Pkinase"/>
    <property type="match status" value="1"/>
</dbReference>
<keyword evidence="3" id="KW-1185">Reference proteome</keyword>
<dbReference type="InterPro" id="IPR000719">
    <property type="entry name" value="Prot_kinase_dom"/>
</dbReference>
<dbReference type="EMBL" id="BPQB01000005">
    <property type="protein sequence ID" value="GJE86786.1"/>
    <property type="molecule type" value="Genomic_DNA"/>
</dbReference>
<evidence type="ECO:0000259" key="1">
    <source>
        <dbReference type="PROSITE" id="PS50011"/>
    </source>
</evidence>
<dbReference type="InterPro" id="IPR011009">
    <property type="entry name" value="Kinase-like_dom_sf"/>
</dbReference>
<dbReference type="Gene3D" id="1.10.510.10">
    <property type="entry name" value="Transferase(Phosphotransferase) domain 1"/>
    <property type="match status" value="1"/>
</dbReference>
<dbReference type="AlphaFoldDB" id="A0A9P3L927"/>
<name>A0A9P3L927_9APHY</name>
<dbReference type="GO" id="GO:0044773">
    <property type="term" value="P:mitotic DNA damage checkpoint signaling"/>
    <property type="evidence" value="ECO:0007669"/>
    <property type="project" value="TreeGrafter"/>
</dbReference>
<dbReference type="PANTHER" id="PTHR44167:SF24">
    <property type="entry name" value="SERINE_THREONINE-PROTEIN KINASE CHK2"/>
    <property type="match status" value="1"/>
</dbReference>
<proteinExistence type="predicted"/>
<comment type="caution">
    <text evidence="2">The sequence shown here is derived from an EMBL/GenBank/DDBJ whole genome shotgun (WGS) entry which is preliminary data.</text>
</comment>
<accession>A0A9P3L927</accession>
<dbReference type="GO" id="GO:0005634">
    <property type="term" value="C:nucleus"/>
    <property type="evidence" value="ECO:0007669"/>
    <property type="project" value="TreeGrafter"/>
</dbReference>
<reference evidence="2 3" key="1">
    <citation type="submission" date="2021-08" db="EMBL/GenBank/DDBJ databases">
        <title>Draft Genome Sequence of Phanerochaete sordida strain YK-624.</title>
        <authorList>
            <person name="Mori T."/>
            <person name="Dohra H."/>
            <person name="Suzuki T."/>
            <person name="Kawagishi H."/>
            <person name="Hirai H."/>
        </authorList>
    </citation>
    <scope>NUCLEOTIDE SEQUENCE [LARGE SCALE GENOMIC DNA]</scope>
    <source>
        <strain evidence="2 3">YK-624</strain>
    </source>
</reference>
<dbReference type="SUPFAM" id="SSF56112">
    <property type="entry name" value="Protein kinase-like (PK-like)"/>
    <property type="match status" value="1"/>
</dbReference>
<keyword evidence="2" id="KW-0418">Kinase</keyword>
<evidence type="ECO:0000313" key="2">
    <source>
        <dbReference type="EMBL" id="GJE86786.1"/>
    </source>
</evidence>
<sequence length="381" mass="42310">MSPASRSSLFVAGAAAAIAALATSTFLCAKYSSESKVGGDDEIRAKLPHDLQTWRLPGDDEEVENEIWNSLHRFFLEQGYTLWAHEWDVSLIPPEPETTSNAFLYVTSLRGLGKFYKYHRWEYMNPISRAARARSGQDVIVRVVAIGEQGQRHLNILRKVARGHQSLFADNHALPMLDELAFHDVVFAVFPKASLTLDLAYSSWAQNSAGDIINMIMQVLEGLAYLHSVGIAHRDVFKSNIMVEWMPESLLVGRPPVSHPRVYLIDFECAIDFPADCPEGQRHCVGLPIGDTMTTEGYLRPVPAEVAVGMPYDPFKLDVWQLGTSFSDFKSTIAPIDKILDTMAVRELSFCPTAASVLQSLGRVVESMAPNELLVKADCPE</sequence>
<dbReference type="GO" id="GO:0005524">
    <property type="term" value="F:ATP binding"/>
    <property type="evidence" value="ECO:0007669"/>
    <property type="project" value="InterPro"/>
</dbReference>
<gene>
    <name evidence="2" type="ORF">PsYK624_028690</name>
</gene>